<dbReference type="SMART" id="SM00233">
    <property type="entry name" value="PH"/>
    <property type="match status" value="1"/>
</dbReference>
<evidence type="ECO:0000259" key="16">
    <source>
        <dbReference type="PROSITE" id="PS51285"/>
    </source>
</evidence>
<sequence>MGSMSAEVRLRKLEHLWLAGPQLSNGEALSLETLLDVLVVLHDECCGSTLRREKSVSEFVEFAKPIVNSIKQLRLQREDFEVQKVIGRGAFGEVAVVKQKATGKVYAMKILNKWEMLKRAETACFKEERDVLVYGDRRWITELHYAFQDEKNLYFIMNYHCTAAMEDGKGKYGCECDWWSLGVCMYEMLYGETPFYAESLVETYGKIMSHKKRFVLPDNGEGCSREAMDLINRLCCSPEHRLGKGGIDDFKLHPFFKGIDWDNIRDGNAPYLPEVSSPTDTSNFDVEESDFKPCDTAPPKAHTPFTGHHLPFVGFTYTHNLATYMSLSAVGHDLDLDEHDDNTRVAVNSQLSSRSSASELGDKLSPDAEVTMLTMLTTLTTSMLKVELEKVQERHTASAEQQQTRYDQETKNLQEQLQYSETQQQSLQKEVQLYKEKVELARTESQSETQESLNDMKRRYAREKSMLEEDNGKLQKEADQMAQLVQRITNERNQMEHELSNLQDKRDSVAQWEAQISEIIQWVSDEKDARGYLQALATKMTEELDVLKATGMGGTADKSWRNRRSQKMEKMELLHLQSSLQMEIQAKQQISEELTKIKAAHVASEKYAVCSRKYLGKTASLEDQLQEMLEINKELEIMEEEKLQQIKTLEKQVKSARTERDDALRELASFQEKYSCQSKELKDALGQRKLAMTEFTDVPKLGGIKRGWVKQHVVVCDYKLFLYDLLPDKGPGVEVAEVIDMRDEDFSVTSVLESDVIHANRKDIACIFRITTSMVDPPRLRHSMLMLADNETEKSKWVQALNELHRIRRKNKLHDRTVFQAKEVYDNTLPIIKNALCAAIIDQETVVLGTDEGLYLLELASDGKSAQDEENKRVSQIDFIERALLVILTGKQRQLRLVPVLALEGVNVDWVKLPEAKNISYYCIGKIHQGTPPCVFVAIKRQVIIYEITRTKQRHKKLRELALPAPAFWMNLVGDRLCVATQAGFFLFAVLGDHHHTLVNADDASLKFLTAGSYEPMTAVRVSDNEFLLVFNNLGLYVDNTGRRTREEELMFPARPQAISVATPFLMVFTETHIDMFDIGAATWVQTINLKGSKPLCRDGSLVLSQCSDLPRLLFMKNIDVGESVAPPVGAADGRAWRAGLAHCSGLHDLDLDEPQMTTRAVGFNSQLSFPVRSASELGDKG</sequence>
<dbReference type="InterPro" id="IPR000719">
    <property type="entry name" value="Prot_kinase_dom"/>
</dbReference>
<dbReference type="Proteomes" id="UP000695022">
    <property type="component" value="Unplaced"/>
</dbReference>
<evidence type="ECO:0000256" key="1">
    <source>
        <dbReference type="ARBA" id="ARBA00012513"/>
    </source>
</evidence>
<evidence type="ECO:0000256" key="8">
    <source>
        <dbReference type="ARBA" id="ARBA00047899"/>
    </source>
</evidence>
<feature type="binding site" evidence="10">
    <location>
        <position position="109"/>
    </location>
    <ligand>
        <name>ATP</name>
        <dbReference type="ChEBI" id="CHEBI:30616"/>
    </ligand>
</feature>
<evidence type="ECO:0000256" key="3">
    <source>
        <dbReference type="ARBA" id="ARBA00022553"/>
    </source>
</evidence>
<evidence type="ECO:0000256" key="6">
    <source>
        <dbReference type="ARBA" id="ARBA00022777"/>
    </source>
</evidence>
<comment type="catalytic activity">
    <reaction evidence="8">
        <text>L-threonyl-[protein] + ATP = O-phospho-L-threonyl-[protein] + ADP + H(+)</text>
        <dbReference type="Rhea" id="RHEA:46608"/>
        <dbReference type="Rhea" id="RHEA-COMP:11060"/>
        <dbReference type="Rhea" id="RHEA-COMP:11605"/>
        <dbReference type="ChEBI" id="CHEBI:15378"/>
        <dbReference type="ChEBI" id="CHEBI:30013"/>
        <dbReference type="ChEBI" id="CHEBI:30616"/>
        <dbReference type="ChEBI" id="CHEBI:61977"/>
        <dbReference type="ChEBI" id="CHEBI:456216"/>
        <dbReference type="EC" id="2.7.11.1"/>
    </reaction>
</comment>
<dbReference type="PANTHER" id="PTHR22988">
    <property type="entry name" value="MYOTONIC DYSTROPHY S/T KINASE-RELATED"/>
    <property type="match status" value="1"/>
</dbReference>
<evidence type="ECO:0000256" key="12">
    <source>
        <dbReference type="SAM" id="MobiDB-lite"/>
    </source>
</evidence>
<dbReference type="InterPro" id="IPR057529">
    <property type="entry name" value="MRCK/ROCK_PH"/>
</dbReference>
<feature type="domain" description="AGC-kinase C-terminal" evidence="16">
    <location>
        <begin position="257"/>
        <end position="327"/>
    </location>
</feature>
<dbReference type="InterPro" id="IPR017441">
    <property type="entry name" value="Protein_kinase_ATP_BS"/>
</dbReference>
<dbReference type="InterPro" id="IPR017892">
    <property type="entry name" value="Pkinase_C"/>
</dbReference>
<feature type="domain" description="Protein kinase" evidence="14">
    <location>
        <begin position="1"/>
        <end position="256"/>
    </location>
</feature>
<keyword evidence="11" id="KW-0175">Coiled coil</keyword>
<feature type="coiled-coil region" evidence="11">
    <location>
        <begin position="410"/>
        <end position="505"/>
    </location>
</feature>
<evidence type="ECO:0000256" key="9">
    <source>
        <dbReference type="ARBA" id="ARBA00048679"/>
    </source>
</evidence>
<keyword evidence="6" id="KW-0418">Kinase</keyword>
<evidence type="ECO:0000259" key="14">
    <source>
        <dbReference type="PROSITE" id="PS50011"/>
    </source>
</evidence>
<dbReference type="Gene3D" id="3.30.200.20">
    <property type="entry name" value="Phosphorylase Kinase, domain 1"/>
    <property type="match status" value="2"/>
</dbReference>
<dbReference type="PROSITE" id="PS00107">
    <property type="entry name" value="PROTEIN_KINASE_ATP"/>
    <property type="match status" value="1"/>
</dbReference>
<dbReference type="EC" id="2.7.11.1" evidence="1"/>
<keyword evidence="4" id="KW-0808">Transferase</keyword>
<dbReference type="SMART" id="SM00133">
    <property type="entry name" value="S_TK_X"/>
    <property type="match status" value="1"/>
</dbReference>
<dbReference type="SUPFAM" id="SSF50729">
    <property type="entry name" value="PH domain-like"/>
    <property type="match status" value="1"/>
</dbReference>
<accession>A0ABM1EEB8</accession>
<dbReference type="PROSITE" id="PS50003">
    <property type="entry name" value="PH_DOMAIN"/>
    <property type="match status" value="1"/>
</dbReference>
<evidence type="ECO:0000313" key="18">
    <source>
        <dbReference type="RefSeq" id="XP_014670539.1"/>
    </source>
</evidence>
<dbReference type="SUPFAM" id="SSF56112">
    <property type="entry name" value="Protein kinase-like (PK-like)"/>
    <property type="match status" value="1"/>
</dbReference>
<keyword evidence="5 10" id="KW-0547">Nucleotide-binding</keyword>
<dbReference type="InterPro" id="IPR001180">
    <property type="entry name" value="CNH_dom"/>
</dbReference>
<name>A0ABM1EEB8_PRICU</name>
<keyword evidence="17" id="KW-1185">Reference proteome</keyword>
<dbReference type="Gene3D" id="2.30.29.30">
    <property type="entry name" value="Pleckstrin-homology domain (PH domain)/Phosphotyrosine-binding domain (PTB)"/>
    <property type="match status" value="1"/>
</dbReference>
<dbReference type="InterPro" id="IPR001849">
    <property type="entry name" value="PH_domain"/>
</dbReference>
<comment type="catalytic activity">
    <reaction evidence="9">
        <text>L-seryl-[protein] + ATP = O-phospho-L-seryl-[protein] + ADP + H(+)</text>
        <dbReference type="Rhea" id="RHEA:17989"/>
        <dbReference type="Rhea" id="RHEA-COMP:9863"/>
        <dbReference type="Rhea" id="RHEA-COMP:11604"/>
        <dbReference type="ChEBI" id="CHEBI:15378"/>
        <dbReference type="ChEBI" id="CHEBI:29999"/>
        <dbReference type="ChEBI" id="CHEBI:30616"/>
        <dbReference type="ChEBI" id="CHEBI:83421"/>
        <dbReference type="ChEBI" id="CHEBI:456216"/>
        <dbReference type="EC" id="2.7.11.1"/>
    </reaction>
</comment>
<dbReference type="InterPro" id="IPR000961">
    <property type="entry name" value="AGC-kinase_C"/>
</dbReference>
<dbReference type="GeneID" id="106811439"/>
<evidence type="ECO:0000256" key="10">
    <source>
        <dbReference type="PROSITE-ProRule" id="PRU10141"/>
    </source>
</evidence>
<dbReference type="PROSITE" id="PS51285">
    <property type="entry name" value="AGC_KINASE_CTER"/>
    <property type="match status" value="1"/>
</dbReference>
<reference evidence="18" key="1">
    <citation type="submission" date="2025-08" db="UniProtKB">
        <authorList>
            <consortium name="RefSeq"/>
        </authorList>
    </citation>
    <scope>IDENTIFICATION</scope>
</reference>
<dbReference type="SMART" id="SM00220">
    <property type="entry name" value="S_TKc"/>
    <property type="match status" value="1"/>
</dbReference>
<dbReference type="Gene3D" id="1.20.5.340">
    <property type="match status" value="1"/>
</dbReference>
<evidence type="ECO:0000259" key="13">
    <source>
        <dbReference type="PROSITE" id="PS50003"/>
    </source>
</evidence>
<dbReference type="Gene3D" id="1.10.510.10">
    <property type="entry name" value="Transferase(Phosphotransferase) domain 1"/>
    <property type="match status" value="1"/>
</dbReference>
<evidence type="ECO:0000313" key="17">
    <source>
        <dbReference type="Proteomes" id="UP000695022"/>
    </source>
</evidence>
<dbReference type="InterPro" id="IPR050839">
    <property type="entry name" value="Rho-assoc_Ser/Thr_Kinase"/>
</dbReference>
<protein>
    <recommendedName>
        <fullName evidence="1">non-specific serine/threonine protein kinase</fullName>
        <ecNumber evidence="1">2.7.11.1</ecNumber>
    </recommendedName>
</protein>
<feature type="coiled-coil region" evidence="11">
    <location>
        <begin position="618"/>
        <end position="673"/>
    </location>
</feature>
<proteinExistence type="predicted"/>
<feature type="region of interest" description="Disordered" evidence="12">
    <location>
        <begin position="277"/>
        <end position="296"/>
    </location>
</feature>
<evidence type="ECO:0000259" key="15">
    <source>
        <dbReference type="PROSITE" id="PS50219"/>
    </source>
</evidence>
<dbReference type="RefSeq" id="XP_014670539.1">
    <property type="nucleotide sequence ID" value="XM_014815053.1"/>
</dbReference>
<evidence type="ECO:0000256" key="4">
    <source>
        <dbReference type="ARBA" id="ARBA00022679"/>
    </source>
</evidence>
<dbReference type="Pfam" id="PF00780">
    <property type="entry name" value="CNH"/>
    <property type="match status" value="1"/>
</dbReference>
<dbReference type="PANTHER" id="PTHR22988:SF66">
    <property type="entry name" value="SERINE_THREONINE-PROTEIN KINASE GENGHIS KHAN"/>
    <property type="match status" value="1"/>
</dbReference>
<keyword evidence="7 10" id="KW-0067">ATP-binding</keyword>
<evidence type="ECO:0000256" key="7">
    <source>
        <dbReference type="ARBA" id="ARBA00022840"/>
    </source>
</evidence>
<dbReference type="PROSITE" id="PS50011">
    <property type="entry name" value="PROTEIN_KINASE_DOM"/>
    <property type="match status" value="1"/>
</dbReference>
<evidence type="ECO:0000256" key="11">
    <source>
        <dbReference type="SAM" id="Coils"/>
    </source>
</evidence>
<dbReference type="Pfam" id="PF00069">
    <property type="entry name" value="Pkinase"/>
    <property type="match status" value="2"/>
</dbReference>
<dbReference type="SMART" id="SM00036">
    <property type="entry name" value="CNH"/>
    <property type="match status" value="1"/>
</dbReference>
<gene>
    <name evidence="18" type="primary">LOC106811439</name>
</gene>
<evidence type="ECO:0000256" key="2">
    <source>
        <dbReference type="ARBA" id="ARBA00022527"/>
    </source>
</evidence>
<feature type="domain" description="CNH" evidence="15">
    <location>
        <begin position="832"/>
        <end position="1103"/>
    </location>
</feature>
<dbReference type="Pfam" id="PF25346">
    <property type="entry name" value="PH_MRCK"/>
    <property type="match status" value="1"/>
</dbReference>
<organism evidence="17 18">
    <name type="scientific">Priapulus caudatus</name>
    <name type="common">Priapulid worm</name>
    <dbReference type="NCBI Taxonomy" id="37621"/>
    <lineage>
        <taxon>Eukaryota</taxon>
        <taxon>Metazoa</taxon>
        <taxon>Ecdysozoa</taxon>
        <taxon>Scalidophora</taxon>
        <taxon>Priapulida</taxon>
        <taxon>Priapulimorpha</taxon>
        <taxon>Priapulimorphida</taxon>
        <taxon>Priapulidae</taxon>
        <taxon>Priapulus</taxon>
    </lineage>
</organism>
<dbReference type="PROSITE" id="PS50219">
    <property type="entry name" value="CNH"/>
    <property type="match status" value="1"/>
</dbReference>
<dbReference type="InterPro" id="IPR011993">
    <property type="entry name" value="PH-like_dom_sf"/>
</dbReference>
<dbReference type="Pfam" id="PF00433">
    <property type="entry name" value="Pkinase_C"/>
    <property type="match status" value="1"/>
</dbReference>
<keyword evidence="3" id="KW-0597">Phosphoprotein</keyword>
<feature type="domain" description="PH" evidence="13">
    <location>
        <begin position="768"/>
        <end position="806"/>
    </location>
</feature>
<evidence type="ECO:0000256" key="5">
    <source>
        <dbReference type="ARBA" id="ARBA00022741"/>
    </source>
</evidence>
<dbReference type="InterPro" id="IPR011009">
    <property type="entry name" value="Kinase-like_dom_sf"/>
</dbReference>
<keyword evidence="2" id="KW-0723">Serine/threonine-protein kinase</keyword>